<evidence type="ECO:0000313" key="4">
    <source>
        <dbReference type="Proteomes" id="UP001501736"/>
    </source>
</evidence>
<feature type="compositionally biased region" description="Basic and acidic residues" evidence="1">
    <location>
        <begin position="264"/>
        <end position="295"/>
    </location>
</feature>
<evidence type="ECO:0000313" key="3">
    <source>
        <dbReference type="EMBL" id="GAA3278508.1"/>
    </source>
</evidence>
<sequence>MSDPGDTVQNEQWVEQMLESRVVGTVLAGQFPVMGWRGWRRYVDPVRTFSVVAVWVLVLAFVGIVAERSEALLGVQWSWVPAVMKVTEPASMSGSMVVLLELIASVLVIAVLLQAGGSLVAAAARQWMTRRSRRLQTPRLANDPVGLVDIIVVPSLTRRAVIVYQKATDEGVGTVRLGRIEVNRPLGFEDTWDINEGPGRYRVINEQVCGDRWMESDWSVETRDAGVKSLIARLWARRRFQDKPLRRPATATALAEQAESSAARTKERLRRLQRELVEDPQPERRTGRMGDETRR</sequence>
<organism evidence="3 4">
    <name type="scientific">Nesterenkonia halobia</name>
    <dbReference type="NCBI Taxonomy" id="37922"/>
    <lineage>
        <taxon>Bacteria</taxon>
        <taxon>Bacillati</taxon>
        <taxon>Actinomycetota</taxon>
        <taxon>Actinomycetes</taxon>
        <taxon>Micrococcales</taxon>
        <taxon>Micrococcaceae</taxon>
        <taxon>Nesterenkonia</taxon>
    </lineage>
</organism>
<feature type="transmembrane region" description="Helical" evidence="2">
    <location>
        <begin position="102"/>
        <end position="124"/>
    </location>
</feature>
<reference evidence="4" key="1">
    <citation type="journal article" date="2019" name="Int. J. Syst. Evol. Microbiol.">
        <title>The Global Catalogue of Microorganisms (GCM) 10K type strain sequencing project: providing services to taxonomists for standard genome sequencing and annotation.</title>
        <authorList>
            <consortium name="The Broad Institute Genomics Platform"/>
            <consortium name="The Broad Institute Genome Sequencing Center for Infectious Disease"/>
            <person name="Wu L."/>
            <person name="Ma J."/>
        </authorList>
    </citation>
    <scope>NUCLEOTIDE SEQUENCE [LARGE SCALE GENOMIC DNA]</scope>
    <source>
        <strain evidence="4">JCM 11483</strain>
    </source>
</reference>
<name>A0ABP6R7U8_9MICC</name>
<keyword evidence="2" id="KW-0472">Membrane</keyword>
<keyword evidence="4" id="KW-1185">Reference proteome</keyword>
<keyword evidence="2" id="KW-0812">Transmembrane</keyword>
<evidence type="ECO:0000256" key="2">
    <source>
        <dbReference type="SAM" id="Phobius"/>
    </source>
</evidence>
<protein>
    <submittedName>
        <fullName evidence="3">Uncharacterized protein</fullName>
    </submittedName>
</protein>
<dbReference type="EMBL" id="BAAAYG010000001">
    <property type="protein sequence ID" value="GAA3278508.1"/>
    <property type="molecule type" value="Genomic_DNA"/>
</dbReference>
<proteinExistence type="predicted"/>
<dbReference type="RefSeq" id="WP_344717189.1">
    <property type="nucleotide sequence ID" value="NZ_BAAAYG010000001.1"/>
</dbReference>
<keyword evidence="2" id="KW-1133">Transmembrane helix</keyword>
<evidence type="ECO:0000256" key="1">
    <source>
        <dbReference type="SAM" id="MobiDB-lite"/>
    </source>
</evidence>
<gene>
    <name evidence="3" type="ORF">GCM10020260_00670</name>
</gene>
<comment type="caution">
    <text evidence="3">The sequence shown here is derived from an EMBL/GenBank/DDBJ whole genome shotgun (WGS) entry which is preliminary data.</text>
</comment>
<feature type="region of interest" description="Disordered" evidence="1">
    <location>
        <begin position="252"/>
        <end position="295"/>
    </location>
</feature>
<accession>A0ABP6R7U8</accession>
<feature type="transmembrane region" description="Helical" evidence="2">
    <location>
        <begin position="46"/>
        <end position="66"/>
    </location>
</feature>
<dbReference type="Proteomes" id="UP001501736">
    <property type="component" value="Unassembled WGS sequence"/>
</dbReference>